<dbReference type="InterPro" id="IPR003008">
    <property type="entry name" value="Tubulin_FtsZ_GTPase"/>
</dbReference>
<sequence length="377" mass="39985">MVDSVGLLVRSAEDGSPGEVQASENYVSPEEREIEEIANRLRVRIKIIGCGGAGSNTISRLAEEGVTGADLIAINTDASHLLEINAPKKMLIGKNKTRGLGTGAIPSIGEEAAIEDLPNIQKIVQRCDIVFVTCGLGGGTGTGAAPVVAKAAKDANALVISTVTLPFTSEGRIRMENALQGLEKLSQYSDTLIAIPNDLLLKHVPKKPLDEAFAFSDRFLGEAMKGLTEMITQTGEINIDYADVKTVMKDGGVALIGIGEVDGGDNRALRALEMAISSPLIDTDISDARGCIIRIVGGSITLAEAETATREIQRRINKDANIILGTAVDPSMGSRLRVLLLLTGVKSPYMIKTLEDAKNLRKMLVSGEDETPVDIVK</sequence>
<keyword evidence="3 5" id="KW-0342">GTP-binding</keyword>
<dbReference type="InterPro" id="IPR000158">
    <property type="entry name" value="Cell_div_FtsZ"/>
</dbReference>
<dbReference type="Gene3D" id="3.40.50.1440">
    <property type="entry name" value="Tubulin/FtsZ, GTPase domain"/>
    <property type="match status" value="1"/>
</dbReference>
<evidence type="ECO:0000313" key="10">
    <source>
        <dbReference type="EMBL" id="GGM70054.1"/>
    </source>
</evidence>
<evidence type="ECO:0000256" key="5">
    <source>
        <dbReference type="HAMAP-Rule" id="MF_00909"/>
    </source>
</evidence>
<dbReference type="InterPro" id="IPR020805">
    <property type="entry name" value="Cell_div_FtsZ_CS"/>
</dbReference>
<dbReference type="InterPro" id="IPR008280">
    <property type="entry name" value="Tub_FtsZ_C"/>
</dbReference>
<feature type="binding site" evidence="5">
    <location>
        <begin position="139"/>
        <end position="141"/>
    </location>
    <ligand>
        <name>GTP</name>
        <dbReference type="ChEBI" id="CHEBI:37565"/>
    </ligand>
</feature>
<dbReference type="PANTHER" id="PTHR30314">
    <property type="entry name" value="CELL DIVISION PROTEIN FTSZ-RELATED"/>
    <property type="match status" value="1"/>
</dbReference>
<dbReference type="Pfam" id="PF12327">
    <property type="entry name" value="FtsZ_C"/>
    <property type="match status" value="1"/>
</dbReference>
<comment type="similarity">
    <text evidence="1 5 7">Belongs to the FtsZ family.</text>
</comment>
<evidence type="ECO:0000259" key="8">
    <source>
        <dbReference type="SMART" id="SM00864"/>
    </source>
</evidence>
<dbReference type="PROSITE" id="PS01135">
    <property type="entry name" value="FTSZ_2"/>
    <property type="match status" value="1"/>
</dbReference>
<feature type="domain" description="Tubulin/FtsZ 2-layer sandwich" evidence="9">
    <location>
        <begin position="237"/>
        <end position="354"/>
    </location>
</feature>
<dbReference type="CDD" id="cd02201">
    <property type="entry name" value="FtsZ_type1"/>
    <property type="match status" value="1"/>
</dbReference>
<comment type="subcellular location">
    <subcellularLocation>
        <location evidence="5">Cytoplasm</location>
    </subcellularLocation>
    <text evidence="5">Assembles at midcell at the inner surface of the cytoplasmic membrane.</text>
</comment>
<dbReference type="InterPro" id="IPR036525">
    <property type="entry name" value="Tubulin/FtsZ_GTPase_sf"/>
</dbReference>
<reference evidence="10" key="2">
    <citation type="submission" date="2022-09" db="EMBL/GenBank/DDBJ databases">
        <authorList>
            <person name="Sun Q."/>
            <person name="Ohkuma M."/>
        </authorList>
    </citation>
    <scope>NUCLEOTIDE SEQUENCE</scope>
    <source>
        <strain evidence="10">JCM 13583</strain>
    </source>
</reference>
<evidence type="ECO:0000256" key="2">
    <source>
        <dbReference type="ARBA" id="ARBA00022741"/>
    </source>
</evidence>
<dbReference type="Pfam" id="PF00091">
    <property type="entry name" value="Tubulin"/>
    <property type="match status" value="1"/>
</dbReference>
<dbReference type="SMART" id="SM00864">
    <property type="entry name" value="Tubulin"/>
    <property type="match status" value="1"/>
</dbReference>
<dbReference type="SUPFAM" id="SSF52490">
    <property type="entry name" value="Tubulin nucleotide-binding domain-like"/>
    <property type="match status" value="1"/>
</dbReference>
<protein>
    <recommendedName>
        <fullName evidence="5 6">Cell division protein FtsZ</fullName>
    </recommendedName>
</protein>
<dbReference type="GO" id="GO:0005525">
    <property type="term" value="F:GTP binding"/>
    <property type="evidence" value="ECO:0007669"/>
    <property type="project" value="UniProtKB-UniRule"/>
</dbReference>
<evidence type="ECO:0000256" key="1">
    <source>
        <dbReference type="ARBA" id="ARBA00009690"/>
    </source>
</evidence>
<feature type="binding site" evidence="5">
    <location>
        <position position="174"/>
    </location>
    <ligand>
        <name>GTP</name>
        <dbReference type="ChEBI" id="CHEBI:37565"/>
    </ligand>
</feature>
<keyword evidence="11" id="KW-1185">Reference proteome</keyword>
<dbReference type="InterPro" id="IPR045061">
    <property type="entry name" value="FtsZ/CetZ"/>
</dbReference>
<dbReference type="EMBL" id="BMNY01000001">
    <property type="protein sequence ID" value="GGM70054.1"/>
    <property type="molecule type" value="Genomic_DNA"/>
</dbReference>
<dbReference type="GO" id="GO:0032153">
    <property type="term" value="C:cell division site"/>
    <property type="evidence" value="ECO:0007669"/>
    <property type="project" value="UniProtKB-UniRule"/>
</dbReference>
<gene>
    <name evidence="5 10" type="primary">ftsZ</name>
    <name evidence="10" type="ORF">GCM10007108_05210</name>
</gene>
<organism evidence="10 11">
    <name type="scientific">Thermogymnomonas acidicola</name>
    <dbReference type="NCBI Taxonomy" id="399579"/>
    <lineage>
        <taxon>Archaea</taxon>
        <taxon>Methanobacteriati</taxon>
        <taxon>Thermoplasmatota</taxon>
        <taxon>Thermoplasmata</taxon>
        <taxon>Thermoplasmatales</taxon>
        <taxon>Thermogymnomonas</taxon>
    </lineage>
</organism>
<dbReference type="InterPro" id="IPR024757">
    <property type="entry name" value="FtsZ_C"/>
</dbReference>
<dbReference type="PROSITE" id="PS01134">
    <property type="entry name" value="FTSZ_1"/>
    <property type="match status" value="1"/>
</dbReference>
<dbReference type="InterPro" id="IPR018316">
    <property type="entry name" value="Tubulin/FtsZ_2-layer-sand-dom"/>
</dbReference>
<feature type="binding site" evidence="5">
    <location>
        <begin position="52"/>
        <end position="56"/>
    </location>
    <ligand>
        <name>GTP</name>
        <dbReference type="ChEBI" id="CHEBI:37565"/>
    </ligand>
</feature>
<keyword evidence="5 7" id="KW-0132">Cell division</keyword>
<dbReference type="HAMAP" id="MF_00909">
    <property type="entry name" value="FtsZ"/>
    <property type="match status" value="1"/>
</dbReference>
<comment type="caution">
    <text evidence="10">The sequence shown here is derived from an EMBL/GenBank/DDBJ whole genome shotgun (WGS) entry which is preliminary data.</text>
</comment>
<evidence type="ECO:0000256" key="3">
    <source>
        <dbReference type="ARBA" id="ARBA00023134"/>
    </source>
</evidence>
<dbReference type="GO" id="GO:0003924">
    <property type="term" value="F:GTPase activity"/>
    <property type="evidence" value="ECO:0007669"/>
    <property type="project" value="UniProtKB-UniRule"/>
</dbReference>
<proteinExistence type="inferred from homology"/>
<comment type="function">
    <text evidence="5">Essential cell division protein that forms a contractile ring structure (Z ring) at the future cell division site. The regulation of the ring assembly controls the timing and the location of cell division. One of the functions of the FtsZ ring is to recruit other cell division proteins to the septum to produce a new cell wall between the dividing cells. Binds GTP and shows GTPase activity.</text>
</comment>
<feature type="binding site" evidence="5">
    <location>
        <position position="217"/>
    </location>
    <ligand>
        <name>GTP</name>
        <dbReference type="ChEBI" id="CHEBI:37565"/>
    </ligand>
</feature>
<dbReference type="NCBIfam" id="TIGR00065">
    <property type="entry name" value="ftsZ"/>
    <property type="match status" value="1"/>
</dbReference>
<comment type="subunit">
    <text evidence="5">Homodimer. Polymerizes to form a dynamic ring structure in a strictly GTP-dependent manner. Interacts directly with several other division proteins.</text>
</comment>
<evidence type="ECO:0000256" key="6">
    <source>
        <dbReference type="NCBIfam" id="TIGR00065"/>
    </source>
</evidence>
<keyword evidence="5" id="KW-0963">Cytoplasm</keyword>
<evidence type="ECO:0000313" key="11">
    <source>
        <dbReference type="Proteomes" id="UP000632195"/>
    </source>
</evidence>
<dbReference type="Proteomes" id="UP000632195">
    <property type="component" value="Unassembled WGS sequence"/>
</dbReference>
<keyword evidence="2 5" id="KW-0547">Nucleotide-binding</keyword>
<dbReference type="RefSeq" id="WP_188680065.1">
    <property type="nucleotide sequence ID" value="NZ_BMNY01000001.1"/>
</dbReference>
<dbReference type="SUPFAM" id="SSF55307">
    <property type="entry name" value="Tubulin C-terminal domain-like"/>
    <property type="match status" value="1"/>
</dbReference>
<keyword evidence="5 7" id="KW-0131">Cell cycle</keyword>
<dbReference type="PRINTS" id="PR00423">
    <property type="entry name" value="CELLDVISFTSZ"/>
</dbReference>
<dbReference type="GO" id="GO:0043093">
    <property type="term" value="P:FtsZ-dependent cytokinesis"/>
    <property type="evidence" value="ECO:0007669"/>
    <property type="project" value="UniProtKB-UniRule"/>
</dbReference>
<dbReference type="PANTHER" id="PTHR30314:SF3">
    <property type="entry name" value="MITOCHONDRIAL DIVISION PROTEIN FSZA"/>
    <property type="match status" value="1"/>
</dbReference>
<evidence type="ECO:0000256" key="7">
    <source>
        <dbReference type="RuleBase" id="RU003360"/>
    </source>
</evidence>
<evidence type="ECO:0000259" key="9">
    <source>
        <dbReference type="SMART" id="SM00865"/>
    </source>
</evidence>
<dbReference type="GO" id="GO:0005737">
    <property type="term" value="C:cytoplasm"/>
    <property type="evidence" value="ECO:0007669"/>
    <property type="project" value="UniProtKB-SubCell"/>
</dbReference>
<accession>A0AA37F8Z9</accession>
<keyword evidence="4 5" id="KW-0717">Septation</keyword>
<name>A0AA37F8Z9_9ARCH</name>
<reference evidence="10" key="1">
    <citation type="journal article" date="2014" name="Int. J. Syst. Evol. Microbiol.">
        <title>Complete genome sequence of Corynebacterium casei LMG S-19264T (=DSM 44701T), isolated from a smear-ripened cheese.</title>
        <authorList>
            <consortium name="US DOE Joint Genome Institute (JGI-PGF)"/>
            <person name="Walter F."/>
            <person name="Albersmeier A."/>
            <person name="Kalinowski J."/>
            <person name="Ruckert C."/>
        </authorList>
    </citation>
    <scope>NUCLEOTIDE SEQUENCE</scope>
    <source>
        <strain evidence="10">JCM 13583</strain>
    </source>
</reference>
<dbReference type="GO" id="GO:0051258">
    <property type="term" value="P:protein polymerization"/>
    <property type="evidence" value="ECO:0007669"/>
    <property type="project" value="UniProtKB-UniRule"/>
</dbReference>
<feature type="binding site" evidence="5">
    <location>
        <position position="170"/>
    </location>
    <ligand>
        <name>GTP</name>
        <dbReference type="ChEBI" id="CHEBI:37565"/>
    </ligand>
</feature>
<evidence type="ECO:0000256" key="4">
    <source>
        <dbReference type="ARBA" id="ARBA00023210"/>
    </source>
</evidence>
<feature type="domain" description="Tubulin/FtsZ GTPase" evidence="8">
    <location>
        <begin position="44"/>
        <end position="235"/>
    </location>
</feature>
<dbReference type="AlphaFoldDB" id="A0AA37F8Z9"/>
<dbReference type="SMART" id="SM00865">
    <property type="entry name" value="Tubulin_C"/>
    <property type="match status" value="1"/>
</dbReference>